<evidence type="ECO:0000313" key="2">
    <source>
        <dbReference type="EMBL" id="MBF7811958.1"/>
    </source>
</evidence>
<dbReference type="SUPFAM" id="SSF82771">
    <property type="entry name" value="GIY-YIG endonuclease"/>
    <property type="match status" value="1"/>
</dbReference>
<dbReference type="RefSeq" id="WP_011968696.1">
    <property type="nucleotide sequence ID" value="NZ_CP073279.1"/>
</dbReference>
<dbReference type="InterPro" id="IPR000305">
    <property type="entry name" value="GIY-YIG_endonuc"/>
</dbReference>
<evidence type="ECO:0000313" key="3">
    <source>
        <dbReference type="Proteomes" id="UP000631418"/>
    </source>
</evidence>
<accession>A0AAE2V2M7</accession>
<protein>
    <submittedName>
        <fullName evidence="2">GIY-YIG nuclease family protein</fullName>
    </submittedName>
</protein>
<reference evidence="2" key="1">
    <citation type="submission" date="2020-11" db="EMBL/GenBank/DDBJ databases">
        <authorList>
            <person name="Thieme N."/>
            <person name="Liebl W."/>
            <person name="Zverlov V."/>
        </authorList>
    </citation>
    <scope>NUCLEOTIDE SEQUENCE</scope>
    <source>
        <strain evidence="2">NT08</strain>
    </source>
</reference>
<dbReference type="EMBL" id="JADOEF010000004">
    <property type="protein sequence ID" value="MBF7811958.1"/>
    <property type="molecule type" value="Genomic_DNA"/>
</dbReference>
<dbReference type="InterPro" id="IPR035901">
    <property type="entry name" value="GIY-YIG_endonuc_sf"/>
</dbReference>
<feature type="domain" description="GIY-YIG" evidence="1">
    <location>
        <begin position="72"/>
        <end position="148"/>
    </location>
</feature>
<gene>
    <name evidence="2" type="ORF">IS491_25535</name>
</gene>
<proteinExistence type="predicted"/>
<dbReference type="Proteomes" id="UP000631418">
    <property type="component" value="Unassembled WGS sequence"/>
</dbReference>
<organism evidence="2 3">
    <name type="scientific">Clostridium beijerinckii</name>
    <name type="common">Clostridium MP</name>
    <dbReference type="NCBI Taxonomy" id="1520"/>
    <lineage>
        <taxon>Bacteria</taxon>
        <taxon>Bacillati</taxon>
        <taxon>Bacillota</taxon>
        <taxon>Clostridia</taxon>
        <taxon>Eubacteriales</taxon>
        <taxon>Clostridiaceae</taxon>
        <taxon>Clostridium</taxon>
    </lineage>
</organism>
<dbReference type="AlphaFoldDB" id="A0AAE2V2M7"/>
<sequence>MEITIEKIEARKEYMKGYREENREKLNAYSREYYKNNKEYYKNYYKNYYRENKERILLNHKLWIEQKAIDSVYCFRNIDGSVLYWGSSSRFQERISAHCTKNSHLKMSAEEMVSEWFLDKIEYQNYAEYNISRDDLYYIESYHKNKEKEILKTAEVHYNEDKLTRSKEDLETLANSVEFVEFDKLEKYLN</sequence>
<dbReference type="Pfam" id="PF01541">
    <property type="entry name" value="GIY-YIG"/>
    <property type="match status" value="1"/>
</dbReference>
<name>A0AAE2V2M7_CLOBE</name>
<evidence type="ECO:0000259" key="1">
    <source>
        <dbReference type="Pfam" id="PF01541"/>
    </source>
</evidence>
<comment type="caution">
    <text evidence="2">The sequence shown here is derived from an EMBL/GenBank/DDBJ whole genome shotgun (WGS) entry which is preliminary data.</text>
</comment>